<dbReference type="GeneID" id="92943746"/>
<evidence type="ECO:0000313" key="2">
    <source>
        <dbReference type="EMBL" id="QMW90568.1"/>
    </source>
</evidence>
<name>A0AAP9RDC8_CLOBU</name>
<reference evidence="1 3" key="1">
    <citation type="submission" date="2019-05" db="EMBL/GenBank/DDBJ databases">
        <authorList>
            <person name="Schori C."/>
            <person name="Ahrens C."/>
        </authorList>
    </citation>
    <scope>NUCLEOTIDE SEQUENCE [LARGE SCALE GENOMIC DNA]</scope>
    <source>
        <strain evidence="1 3">DSM 10702</strain>
    </source>
</reference>
<evidence type="ECO:0000313" key="1">
    <source>
        <dbReference type="EMBL" id="QMW90217.1"/>
    </source>
</evidence>
<protein>
    <submittedName>
        <fullName evidence="1">Uncharacterized protein</fullName>
    </submittedName>
</protein>
<sequence length="107" mass="12022">MVLFPNSDITIYHLDSKTQKYSRINLENVNWSGKRNSTVSDKGVNIAYTVMISAEIGDYKVYTGDKVVKGNITLDITRLSDLNAYEVVTVIGTQESDLFHSINIECK</sequence>
<dbReference type="AlphaFoldDB" id="A0AAP9RDC8"/>
<dbReference type="RefSeq" id="WP_035765600.1">
    <property type="nucleotide sequence ID" value="NZ_AP019716.1"/>
</dbReference>
<proteinExistence type="predicted"/>
<evidence type="ECO:0000313" key="3">
    <source>
        <dbReference type="Proteomes" id="UP000515243"/>
    </source>
</evidence>
<dbReference type="Pfam" id="PF20536">
    <property type="entry name" value="DUF6751"/>
    <property type="match status" value="1"/>
</dbReference>
<dbReference type="InterPro" id="IPR046639">
    <property type="entry name" value="DUF6751"/>
</dbReference>
<dbReference type="EMBL" id="CP040626">
    <property type="protein sequence ID" value="QMW90217.1"/>
    <property type="molecule type" value="Genomic_DNA"/>
</dbReference>
<gene>
    <name evidence="1" type="ORF">FF104_04410</name>
    <name evidence="2" type="ORF">FF104_06225</name>
</gene>
<dbReference type="Proteomes" id="UP000515243">
    <property type="component" value="Chromosome 1"/>
</dbReference>
<dbReference type="EMBL" id="CP040626">
    <property type="protein sequence ID" value="QMW90568.1"/>
    <property type="molecule type" value="Genomic_DNA"/>
</dbReference>
<accession>A0AAP9RDC8</accession>
<organism evidence="1 3">
    <name type="scientific">Clostridium butyricum</name>
    <dbReference type="NCBI Taxonomy" id="1492"/>
    <lineage>
        <taxon>Bacteria</taxon>
        <taxon>Bacillati</taxon>
        <taxon>Bacillota</taxon>
        <taxon>Clostridia</taxon>
        <taxon>Eubacteriales</taxon>
        <taxon>Clostridiaceae</taxon>
        <taxon>Clostridium</taxon>
    </lineage>
</organism>